<organism evidence="1 2">
    <name type="scientific">Chitinophaga eiseniae</name>
    <dbReference type="NCBI Taxonomy" id="634771"/>
    <lineage>
        <taxon>Bacteria</taxon>
        <taxon>Pseudomonadati</taxon>
        <taxon>Bacteroidota</taxon>
        <taxon>Chitinophagia</taxon>
        <taxon>Chitinophagales</taxon>
        <taxon>Chitinophagaceae</taxon>
        <taxon>Chitinophaga</taxon>
    </lineage>
</organism>
<name>A0A1T4SY30_9BACT</name>
<dbReference type="OrthoDB" id="676945at2"/>
<accession>A0A1T4SY30</accession>
<dbReference type="AlphaFoldDB" id="A0A1T4SY30"/>
<keyword evidence="2" id="KW-1185">Reference proteome</keyword>
<evidence type="ECO:0000313" key="2">
    <source>
        <dbReference type="Proteomes" id="UP000190367"/>
    </source>
</evidence>
<protein>
    <submittedName>
        <fullName evidence="1">Uncharacterized protein</fullName>
    </submittedName>
</protein>
<dbReference type="EMBL" id="FUWZ01000003">
    <property type="protein sequence ID" value="SKA32818.1"/>
    <property type="molecule type" value="Genomic_DNA"/>
</dbReference>
<evidence type="ECO:0000313" key="1">
    <source>
        <dbReference type="EMBL" id="SKA32818.1"/>
    </source>
</evidence>
<proteinExistence type="predicted"/>
<dbReference type="Proteomes" id="UP000190367">
    <property type="component" value="Unassembled WGS sequence"/>
</dbReference>
<reference evidence="2" key="1">
    <citation type="submission" date="2017-02" db="EMBL/GenBank/DDBJ databases">
        <authorList>
            <person name="Varghese N."/>
            <person name="Submissions S."/>
        </authorList>
    </citation>
    <scope>NUCLEOTIDE SEQUENCE [LARGE SCALE GENOMIC DNA]</scope>
    <source>
        <strain evidence="2">DSM 22224</strain>
    </source>
</reference>
<sequence>MAKDKRYKTLKTLLEGGNITGFDHLLEVVPLSRIGLDLGANYSTLKKKFLAPETFTISDLYSIADLIETDPEPLIGLSKGAYLKKRKRRK</sequence>
<dbReference type="RefSeq" id="WP_078671051.1">
    <property type="nucleotide sequence ID" value="NZ_FUWZ01000003.1"/>
</dbReference>
<gene>
    <name evidence="1" type="ORF">SAMN04488128_103724</name>
</gene>